<reference evidence="2" key="1">
    <citation type="journal article" date="2019" name="Sci. Rep.">
        <title>Draft genome of Tanacetum cinerariifolium, the natural source of mosquito coil.</title>
        <authorList>
            <person name="Yamashiro T."/>
            <person name="Shiraishi A."/>
            <person name="Satake H."/>
            <person name="Nakayama K."/>
        </authorList>
    </citation>
    <scope>NUCLEOTIDE SEQUENCE</scope>
</reference>
<organism evidence="2">
    <name type="scientific">Tanacetum cinerariifolium</name>
    <name type="common">Dalmatian daisy</name>
    <name type="synonym">Chrysanthemum cinerariifolium</name>
    <dbReference type="NCBI Taxonomy" id="118510"/>
    <lineage>
        <taxon>Eukaryota</taxon>
        <taxon>Viridiplantae</taxon>
        <taxon>Streptophyta</taxon>
        <taxon>Embryophyta</taxon>
        <taxon>Tracheophyta</taxon>
        <taxon>Spermatophyta</taxon>
        <taxon>Magnoliopsida</taxon>
        <taxon>eudicotyledons</taxon>
        <taxon>Gunneridae</taxon>
        <taxon>Pentapetalae</taxon>
        <taxon>asterids</taxon>
        <taxon>campanulids</taxon>
        <taxon>Asterales</taxon>
        <taxon>Asteraceae</taxon>
        <taxon>Asteroideae</taxon>
        <taxon>Anthemideae</taxon>
        <taxon>Anthemidinae</taxon>
        <taxon>Tanacetum</taxon>
    </lineage>
</organism>
<feature type="non-terminal residue" evidence="2">
    <location>
        <position position="154"/>
    </location>
</feature>
<protein>
    <submittedName>
        <fullName evidence="2">Uncharacterized protein</fullName>
    </submittedName>
</protein>
<feature type="region of interest" description="Disordered" evidence="1">
    <location>
        <begin position="1"/>
        <end position="33"/>
    </location>
</feature>
<name>A0A699QY60_TANCI</name>
<accession>A0A699QY60</accession>
<feature type="compositionally biased region" description="Polar residues" evidence="1">
    <location>
        <begin position="82"/>
        <end position="106"/>
    </location>
</feature>
<evidence type="ECO:0000313" key="2">
    <source>
        <dbReference type="EMBL" id="GFC78395.1"/>
    </source>
</evidence>
<feature type="compositionally biased region" description="Basic and acidic residues" evidence="1">
    <location>
        <begin position="1"/>
        <end position="32"/>
    </location>
</feature>
<proteinExistence type="predicted"/>
<sequence length="154" mass="17556">MGHFARECRAQRNQERVRKESYRQGSKAEKKSSKALMAIDGVGWDWSYMADEEDHALDGKDLIDGKLARLLKSSKDLEDIIETSTSAEDQNNDTSTSEETASTNPSKPFIKFVKPKDSQSKSKIEEQEIPKKPQVKNSKQNRESNRRPKGNQRN</sequence>
<dbReference type="AlphaFoldDB" id="A0A699QY60"/>
<feature type="compositionally biased region" description="Basic and acidic residues" evidence="1">
    <location>
        <begin position="114"/>
        <end position="131"/>
    </location>
</feature>
<comment type="caution">
    <text evidence="2">The sequence shown here is derived from an EMBL/GenBank/DDBJ whole genome shotgun (WGS) entry which is preliminary data.</text>
</comment>
<dbReference type="EMBL" id="BKCJ011065444">
    <property type="protein sequence ID" value="GFC78395.1"/>
    <property type="molecule type" value="Genomic_DNA"/>
</dbReference>
<gene>
    <name evidence="2" type="ORF">Tci_850365</name>
</gene>
<feature type="region of interest" description="Disordered" evidence="1">
    <location>
        <begin position="81"/>
        <end position="154"/>
    </location>
</feature>
<evidence type="ECO:0000256" key="1">
    <source>
        <dbReference type="SAM" id="MobiDB-lite"/>
    </source>
</evidence>